<accession>A0A2M8EMN0</accession>
<dbReference type="InterPro" id="IPR027417">
    <property type="entry name" value="P-loop_NTPase"/>
</dbReference>
<dbReference type="InterPro" id="IPR025420">
    <property type="entry name" value="DUF4143"/>
</dbReference>
<proteinExistence type="predicted"/>
<name>A0A2M8EMN0_UNCKA</name>
<feature type="domain" description="DUF4143" evidence="2">
    <location>
        <begin position="213"/>
        <end position="354"/>
    </location>
</feature>
<organism evidence="3 4">
    <name type="scientific">candidate division WWE3 bacterium CG_4_9_14_0_2_um_filter_35_11</name>
    <dbReference type="NCBI Taxonomy" id="1975077"/>
    <lineage>
        <taxon>Bacteria</taxon>
        <taxon>Katanobacteria</taxon>
    </lineage>
</organism>
<dbReference type="Gene3D" id="3.40.50.300">
    <property type="entry name" value="P-loop containing nucleotide triphosphate hydrolases"/>
    <property type="match status" value="1"/>
</dbReference>
<protein>
    <submittedName>
        <fullName evidence="3">ATPase</fullName>
    </submittedName>
</protein>
<dbReference type="InterPro" id="IPR041682">
    <property type="entry name" value="AAA_14"/>
</dbReference>
<evidence type="ECO:0000313" key="4">
    <source>
        <dbReference type="Proteomes" id="UP000229756"/>
    </source>
</evidence>
<dbReference type="Proteomes" id="UP000229756">
    <property type="component" value="Unassembled WGS sequence"/>
</dbReference>
<reference evidence="4" key="1">
    <citation type="submission" date="2017-09" db="EMBL/GenBank/DDBJ databases">
        <title>Depth-based differentiation of microbial function through sediment-hosted aquifers and enrichment of novel symbionts in the deep terrestrial subsurface.</title>
        <authorList>
            <person name="Probst A.J."/>
            <person name="Ladd B."/>
            <person name="Jarett J.K."/>
            <person name="Geller-Mcgrath D.E."/>
            <person name="Sieber C.M.K."/>
            <person name="Emerson J.B."/>
            <person name="Anantharaman K."/>
            <person name="Thomas B.C."/>
            <person name="Malmstrom R."/>
            <person name="Stieglmeier M."/>
            <person name="Klingl A."/>
            <person name="Woyke T."/>
            <person name="Ryan C.M."/>
            <person name="Banfield J.F."/>
        </authorList>
    </citation>
    <scope>NUCLEOTIDE SEQUENCE [LARGE SCALE GENOMIC DNA]</scope>
</reference>
<evidence type="ECO:0000259" key="2">
    <source>
        <dbReference type="Pfam" id="PF13635"/>
    </source>
</evidence>
<comment type="caution">
    <text evidence="3">The sequence shown here is derived from an EMBL/GenBank/DDBJ whole genome shotgun (WGS) entry which is preliminary data.</text>
</comment>
<dbReference type="EMBL" id="PFSJ01000004">
    <property type="protein sequence ID" value="PJC23989.1"/>
    <property type="molecule type" value="Genomic_DNA"/>
</dbReference>
<sequence>MFTRDIWELLRKEIEKDEVLVLTGARQVGKTTTIKWILSQIQSENKYYFDLENISNRKLFLVSDYDSLIQEFQNLGLDISQKMYIAVDEIQLLPELPSIVKYLHDHYNIKFLITGSSSYYLKNLFSESMAGRKIIYELYPLSFSEFLRFRQEDYILPKFSYSAKFSKFAYQKLGQLYQEYTEFGGLPKVVLISDLQDKKKQLEMIFSSYINLDVQILSEFRSVKEFAKLVELLAGRIGNKINVSQLSKILGITRQTIDSYLAFMEQTYLIRLIQPFSKSADVRFRMSPKLYFVDTGIANINYDLSVGAKFENTLCHQLFLHANQNVFGRKLTYFADDNSEIGFILNDDYAFEIKETPVDTDLIKLSRNAEKIKTSKYRLIGKNMPSTFDDFIWGGMID</sequence>
<dbReference type="PANTHER" id="PTHR43566">
    <property type="entry name" value="CONSERVED PROTEIN"/>
    <property type="match status" value="1"/>
</dbReference>
<dbReference type="SUPFAM" id="SSF52540">
    <property type="entry name" value="P-loop containing nucleoside triphosphate hydrolases"/>
    <property type="match status" value="1"/>
</dbReference>
<dbReference type="AlphaFoldDB" id="A0A2M8EMN0"/>
<feature type="domain" description="AAA" evidence="1">
    <location>
        <begin position="17"/>
        <end position="147"/>
    </location>
</feature>
<evidence type="ECO:0000313" key="3">
    <source>
        <dbReference type="EMBL" id="PJC23989.1"/>
    </source>
</evidence>
<evidence type="ECO:0000259" key="1">
    <source>
        <dbReference type="Pfam" id="PF13173"/>
    </source>
</evidence>
<dbReference type="PANTHER" id="PTHR43566:SF1">
    <property type="entry name" value="AAA+ ATPASE DOMAIN-CONTAINING PROTEIN"/>
    <property type="match status" value="1"/>
</dbReference>
<gene>
    <name evidence="3" type="ORF">CO058_00350</name>
</gene>
<dbReference type="Pfam" id="PF13635">
    <property type="entry name" value="DUF4143"/>
    <property type="match status" value="1"/>
</dbReference>
<dbReference type="Pfam" id="PF13173">
    <property type="entry name" value="AAA_14"/>
    <property type="match status" value="1"/>
</dbReference>